<gene>
    <name evidence="2" type="ORF">DERP_007154</name>
</gene>
<feature type="compositionally biased region" description="Polar residues" evidence="1">
    <location>
        <begin position="94"/>
        <end position="109"/>
    </location>
</feature>
<evidence type="ECO:0000256" key="1">
    <source>
        <dbReference type="SAM" id="MobiDB-lite"/>
    </source>
</evidence>
<dbReference type="EMBL" id="NJHN03000012">
    <property type="protein sequence ID" value="KAH9426214.1"/>
    <property type="molecule type" value="Genomic_DNA"/>
</dbReference>
<comment type="caution">
    <text evidence="2">The sequence shown here is derived from an EMBL/GenBank/DDBJ whole genome shotgun (WGS) entry which is preliminary data.</text>
</comment>
<evidence type="ECO:0000313" key="3">
    <source>
        <dbReference type="Proteomes" id="UP000887458"/>
    </source>
</evidence>
<name>A0ABQ8JUB1_DERPT</name>
<organism evidence="2 3">
    <name type="scientific">Dermatophagoides pteronyssinus</name>
    <name type="common">European house dust mite</name>
    <dbReference type="NCBI Taxonomy" id="6956"/>
    <lineage>
        <taxon>Eukaryota</taxon>
        <taxon>Metazoa</taxon>
        <taxon>Ecdysozoa</taxon>
        <taxon>Arthropoda</taxon>
        <taxon>Chelicerata</taxon>
        <taxon>Arachnida</taxon>
        <taxon>Acari</taxon>
        <taxon>Acariformes</taxon>
        <taxon>Sarcoptiformes</taxon>
        <taxon>Astigmata</taxon>
        <taxon>Psoroptidia</taxon>
        <taxon>Analgoidea</taxon>
        <taxon>Pyroglyphidae</taxon>
        <taxon>Dermatophagoidinae</taxon>
        <taxon>Dermatophagoides</taxon>
    </lineage>
</organism>
<keyword evidence="3" id="KW-1185">Reference proteome</keyword>
<proteinExistence type="predicted"/>
<accession>A0ABQ8JUB1</accession>
<reference evidence="2 3" key="2">
    <citation type="journal article" date="2022" name="Mol. Biol. Evol.">
        <title>Comparative Genomics Reveals Insights into the Divergent Evolution of Astigmatic Mites and Household Pest Adaptations.</title>
        <authorList>
            <person name="Xiong Q."/>
            <person name="Wan A.T."/>
            <person name="Liu X."/>
            <person name="Fung C.S."/>
            <person name="Xiao X."/>
            <person name="Malainual N."/>
            <person name="Hou J."/>
            <person name="Wang L."/>
            <person name="Wang M."/>
            <person name="Yang K.Y."/>
            <person name="Cui Y."/>
            <person name="Leung E.L."/>
            <person name="Nong W."/>
            <person name="Shin S.K."/>
            <person name="Au S.W."/>
            <person name="Jeong K.Y."/>
            <person name="Chew F.T."/>
            <person name="Hui J.H."/>
            <person name="Leung T.F."/>
            <person name="Tungtrongchitr A."/>
            <person name="Zhong N."/>
            <person name="Liu Z."/>
            <person name="Tsui S.K."/>
        </authorList>
    </citation>
    <scope>NUCLEOTIDE SEQUENCE [LARGE SCALE GENOMIC DNA]</scope>
    <source>
        <strain evidence="2">Derp</strain>
    </source>
</reference>
<feature type="region of interest" description="Disordered" evidence="1">
    <location>
        <begin position="20"/>
        <end position="43"/>
    </location>
</feature>
<evidence type="ECO:0000313" key="2">
    <source>
        <dbReference type="EMBL" id="KAH9426214.1"/>
    </source>
</evidence>
<dbReference type="Proteomes" id="UP000887458">
    <property type="component" value="Unassembled WGS sequence"/>
</dbReference>
<reference evidence="2 3" key="1">
    <citation type="journal article" date="2018" name="J. Allergy Clin. Immunol.">
        <title>High-quality assembly of Dermatophagoides pteronyssinus genome and transcriptome reveals a wide range of novel allergens.</title>
        <authorList>
            <person name="Liu X.Y."/>
            <person name="Yang K.Y."/>
            <person name="Wang M.Q."/>
            <person name="Kwok J.S."/>
            <person name="Zeng X."/>
            <person name="Yang Z."/>
            <person name="Xiao X.J."/>
            <person name="Lau C.P."/>
            <person name="Li Y."/>
            <person name="Huang Z.M."/>
            <person name="Ba J.G."/>
            <person name="Yim A.K."/>
            <person name="Ouyang C.Y."/>
            <person name="Ngai S.M."/>
            <person name="Chan T.F."/>
            <person name="Leung E.L."/>
            <person name="Liu L."/>
            <person name="Liu Z.G."/>
            <person name="Tsui S.K."/>
        </authorList>
    </citation>
    <scope>NUCLEOTIDE SEQUENCE [LARGE SCALE GENOMIC DNA]</scope>
    <source>
        <strain evidence="2">Derp</strain>
    </source>
</reference>
<sequence length="253" mass="29074">MPKQKFDLKTDSQLDQEETIELIDGEDSNLKQTSSTKRTSKKRKTNILKSILKTSKSRLGGRSIIKLPRPSSLTRRKSSIITSANTKKKNTNTPKSMSKCSTQQSPQNRRSSKCKRKNVKRNLRNVKSRDLTHLHLLVESNFRPKTDVVYSSLIFRHIPFNWINEEDNDGCVDTIKFNESDLEDSLVSYDNCSPTVSAKSSRSIDNNNNNNDDSLEFITLESIQNEFNNVYRNDIFNANFKPNNIKNYSDNDD</sequence>
<protein>
    <submittedName>
        <fullName evidence="2">Uncharacterized protein</fullName>
    </submittedName>
</protein>
<feature type="region of interest" description="Disordered" evidence="1">
    <location>
        <begin position="59"/>
        <end position="118"/>
    </location>
</feature>